<reference evidence="2 3" key="1">
    <citation type="submission" date="2014-01" db="EMBL/GenBank/DDBJ databases">
        <title>Genome sequence and analysis of Xanthomonas arboricola pv. pruni.</title>
        <authorList>
            <person name="Fujikawa T."/>
            <person name="Nakazono-Nagaoka E."/>
        </authorList>
    </citation>
    <scope>NUCLEOTIDE SEQUENCE [LARGE SCALE GENOMIC DNA]</scope>
    <source>
        <strain evidence="3">MAFF 301420</strain>
    </source>
</reference>
<gene>
    <name evidence="2" type="ORF">XPR_2997</name>
</gene>
<evidence type="ECO:0000313" key="3">
    <source>
        <dbReference type="Proteomes" id="UP000019084"/>
    </source>
</evidence>
<dbReference type="EMBL" id="BAVC01000249">
    <property type="protein sequence ID" value="GAE56362.1"/>
    <property type="molecule type" value="Genomic_DNA"/>
</dbReference>
<evidence type="ECO:0000313" key="2">
    <source>
        <dbReference type="EMBL" id="GAE56362.1"/>
    </source>
</evidence>
<protein>
    <submittedName>
        <fullName evidence="2">Uncharacterized protein</fullName>
    </submittedName>
</protein>
<sequence length="192" mass="20249">DPVYVVHGVGVPDRGSGAGDRAADVVPAVRAQGPRLHAQRAGARQGGRGDHTGVHRGHAHAGRALPRCALGHERAQCVAAAHAAGGDASALGLGRGPAGSPARSGQYLDLPRQPDRPAGLHRLAGRQLRPVHRLERPGMDPRVLDRADGDQGHPGPGRCARCGALRRRRHRGVQPWRPPARRRAVQRARIAG</sequence>
<accession>W4SJ00</accession>
<dbReference type="AlphaFoldDB" id="W4SJ00"/>
<dbReference type="Proteomes" id="UP000019084">
    <property type="component" value="Unassembled WGS sequence"/>
</dbReference>
<feature type="compositionally biased region" description="Basic and acidic residues" evidence="1">
    <location>
        <begin position="132"/>
        <end position="151"/>
    </location>
</feature>
<feature type="region of interest" description="Disordered" evidence="1">
    <location>
        <begin position="33"/>
        <end position="57"/>
    </location>
</feature>
<feature type="non-terminal residue" evidence="2">
    <location>
        <position position="192"/>
    </location>
</feature>
<feature type="region of interest" description="Disordered" evidence="1">
    <location>
        <begin position="92"/>
        <end position="192"/>
    </location>
</feature>
<evidence type="ECO:0000256" key="1">
    <source>
        <dbReference type="SAM" id="MobiDB-lite"/>
    </source>
</evidence>
<comment type="caution">
    <text evidence="2">The sequence shown here is derived from an EMBL/GenBank/DDBJ whole genome shotgun (WGS) entry which is preliminary data.</text>
</comment>
<feature type="non-terminal residue" evidence="2">
    <location>
        <position position="1"/>
    </location>
</feature>
<name>W4SJ00_9XANT</name>
<organism evidence="2 3">
    <name type="scientific">Xanthomonas arboricola pv. pruni MAFF 301420</name>
    <dbReference type="NCBI Taxonomy" id="1418095"/>
    <lineage>
        <taxon>Bacteria</taxon>
        <taxon>Pseudomonadati</taxon>
        <taxon>Pseudomonadota</taxon>
        <taxon>Gammaproteobacteria</taxon>
        <taxon>Lysobacterales</taxon>
        <taxon>Lysobacteraceae</taxon>
        <taxon>Xanthomonas</taxon>
    </lineage>
</organism>
<proteinExistence type="predicted"/>